<dbReference type="InterPro" id="IPR013538">
    <property type="entry name" value="ASHA1/2-like_C"/>
</dbReference>
<protein>
    <submittedName>
        <fullName evidence="3">Uncharacterized protein YndB with AHSA1/START domain</fullName>
    </submittedName>
</protein>
<accession>A0A841FJL3</accession>
<dbReference type="CDD" id="cd08899">
    <property type="entry name" value="SRPBCC_CalC_Aha1-like_6"/>
    <property type="match status" value="1"/>
</dbReference>
<evidence type="ECO:0000313" key="4">
    <source>
        <dbReference type="Proteomes" id="UP000548476"/>
    </source>
</evidence>
<gene>
    <name evidence="3" type="ORF">HNR73_001602</name>
</gene>
<sequence length="283" mass="30200">MNETFTIVDGRGVLTTRRRLPHPADAVWRVLTETAELDRWFPAHVEAEPAEGGAITFVFPGEEGPPLTGRVTAFDPPRVFAYTWGDDHLKWTVEPDGAGTLLTLSQTFDDIPGAASFAAGWETCLDAATQVLDGVEVTVDGSASAAAHERFVEEFGLDEGTIEDDADGPRVRFERQLRGGLEEVWAHLDGPGFGDVGAEVPEAFTVAGFPPGPVTAVEAPFFLTYHWLDADGKPAGDVRWEFAPGPGGARLLLTHTGTGERSAAALAAWHDRIAELGAEAAAL</sequence>
<proteinExistence type="inferred from homology"/>
<dbReference type="SUPFAM" id="SSF55961">
    <property type="entry name" value="Bet v1-like"/>
    <property type="match status" value="2"/>
</dbReference>
<keyword evidence="4" id="KW-1185">Reference proteome</keyword>
<dbReference type="RefSeq" id="WP_184786619.1">
    <property type="nucleotide sequence ID" value="NZ_BONT01000013.1"/>
</dbReference>
<evidence type="ECO:0000259" key="2">
    <source>
        <dbReference type="Pfam" id="PF08327"/>
    </source>
</evidence>
<dbReference type="AlphaFoldDB" id="A0A841FJL3"/>
<evidence type="ECO:0000313" key="3">
    <source>
        <dbReference type="EMBL" id="MBB6033752.1"/>
    </source>
</evidence>
<dbReference type="Gene3D" id="3.30.530.20">
    <property type="match status" value="2"/>
</dbReference>
<dbReference type="EMBL" id="JACHGT010000003">
    <property type="protein sequence ID" value="MBB6033752.1"/>
    <property type="molecule type" value="Genomic_DNA"/>
</dbReference>
<dbReference type="Pfam" id="PF08327">
    <property type="entry name" value="AHSA1"/>
    <property type="match status" value="1"/>
</dbReference>
<name>A0A841FJL3_9ACTN</name>
<dbReference type="Proteomes" id="UP000548476">
    <property type="component" value="Unassembled WGS sequence"/>
</dbReference>
<comment type="caution">
    <text evidence="3">The sequence shown here is derived from an EMBL/GenBank/DDBJ whole genome shotgun (WGS) entry which is preliminary data.</text>
</comment>
<dbReference type="InterPro" id="IPR023393">
    <property type="entry name" value="START-like_dom_sf"/>
</dbReference>
<evidence type="ECO:0000256" key="1">
    <source>
        <dbReference type="ARBA" id="ARBA00006817"/>
    </source>
</evidence>
<comment type="similarity">
    <text evidence="1">Belongs to the AHA1 family.</text>
</comment>
<reference evidence="3 4" key="1">
    <citation type="submission" date="2020-08" db="EMBL/GenBank/DDBJ databases">
        <title>Genomic Encyclopedia of Type Strains, Phase IV (KMG-IV): sequencing the most valuable type-strain genomes for metagenomic binning, comparative biology and taxonomic classification.</title>
        <authorList>
            <person name="Goeker M."/>
        </authorList>
    </citation>
    <scope>NUCLEOTIDE SEQUENCE [LARGE SCALE GENOMIC DNA]</scope>
    <source>
        <strain evidence="3 4">YIM 65646</strain>
    </source>
</reference>
<organism evidence="3 4">
    <name type="scientific">Phytomonospora endophytica</name>
    <dbReference type="NCBI Taxonomy" id="714109"/>
    <lineage>
        <taxon>Bacteria</taxon>
        <taxon>Bacillati</taxon>
        <taxon>Actinomycetota</taxon>
        <taxon>Actinomycetes</taxon>
        <taxon>Micromonosporales</taxon>
        <taxon>Micromonosporaceae</taxon>
        <taxon>Phytomonospora</taxon>
    </lineage>
</organism>
<feature type="domain" description="Activator of Hsp90 ATPase homologue 1/2-like C-terminal" evidence="2">
    <location>
        <begin position="22"/>
        <end position="130"/>
    </location>
</feature>